<dbReference type="RefSeq" id="WP_275413190.1">
    <property type="nucleotide sequence ID" value="NZ_BOOR01000037.1"/>
</dbReference>
<comment type="caution">
    <text evidence="1">The sequence shown here is derived from an EMBL/GenBank/DDBJ whole genome shotgun (WGS) entry which is preliminary data.</text>
</comment>
<accession>A0A8J3V9H9</accession>
<protein>
    <recommendedName>
        <fullName evidence="3">DUF664 domain-containing protein</fullName>
    </recommendedName>
</protein>
<dbReference type="Pfam" id="PF04978">
    <property type="entry name" value="MST"/>
    <property type="match status" value="1"/>
</dbReference>
<dbReference type="SUPFAM" id="SSF109854">
    <property type="entry name" value="DinB/YfiT-like putative metalloenzymes"/>
    <property type="match status" value="1"/>
</dbReference>
<name>A0A8J3V9H9_9ACTN</name>
<proteinExistence type="predicted"/>
<organism evidence="1 2">
    <name type="scientific">Planotetraspora thailandica</name>
    <dbReference type="NCBI Taxonomy" id="487172"/>
    <lineage>
        <taxon>Bacteria</taxon>
        <taxon>Bacillati</taxon>
        <taxon>Actinomycetota</taxon>
        <taxon>Actinomycetes</taxon>
        <taxon>Streptosporangiales</taxon>
        <taxon>Streptosporangiaceae</taxon>
        <taxon>Planotetraspora</taxon>
    </lineage>
</organism>
<reference evidence="1" key="1">
    <citation type="submission" date="2021-01" db="EMBL/GenBank/DDBJ databases">
        <title>Whole genome shotgun sequence of Planotetraspora thailandica NBRC 104271.</title>
        <authorList>
            <person name="Komaki H."/>
            <person name="Tamura T."/>
        </authorList>
    </citation>
    <scope>NUCLEOTIDE SEQUENCE</scope>
    <source>
        <strain evidence="1">NBRC 104271</strain>
    </source>
</reference>
<evidence type="ECO:0008006" key="3">
    <source>
        <dbReference type="Google" id="ProtNLM"/>
    </source>
</evidence>
<keyword evidence="2" id="KW-1185">Reference proteome</keyword>
<sequence>MKVGCAGDTSHGVGTRGARTSLRLNVRLDLAAPGQVAHWPQERRDTTLGALLARMVAKTAQHAGHADIVREMIDGHGGSDHDMFDAEEWKRYVTRIQAAADTFAATGGQTSIN</sequence>
<dbReference type="InterPro" id="IPR034660">
    <property type="entry name" value="DinB/YfiT-like"/>
</dbReference>
<dbReference type="InterPro" id="IPR007061">
    <property type="entry name" value="MST-like"/>
</dbReference>
<evidence type="ECO:0000313" key="1">
    <source>
        <dbReference type="EMBL" id="GII56549.1"/>
    </source>
</evidence>
<dbReference type="AlphaFoldDB" id="A0A8J3V9H9"/>
<dbReference type="Gene3D" id="1.20.120.450">
    <property type="entry name" value="dinb family like domain"/>
    <property type="match status" value="1"/>
</dbReference>
<evidence type="ECO:0000313" key="2">
    <source>
        <dbReference type="Proteomes" id="UP000605992"/>
    </source>
</evidence>
<dbReference type="EMBL" id="BOOR01000037">
    <property type="protein sequence ID" value="GII56549.1"/>
    <property type="molecule type" value="Genomic_DNA"/>
</dbReference>
<dbReference type="Proteomes" id="UP000605992">
    <property type="component" value="Unassembled WGS sequence"/>
</dbReference>
<gene>
    <name evidence="1" type="ORF">Pth03_49380</name>
</gene>